<dbReference type="OrthoDB" id="7360581at2"/>
<evidence type="ECO:0000256" key="1">
    <source>
        <dbReference type="ARBA" id="ARBA00004418"/>
    </source>
</evidence>
<keyword evidence="4" id="KW-0574">Periplasm</keyword>
<dbReference type="Gene3D" id="3.30.1340.30">
    <property type="match status" value="1"/>
</dbReference>
<dbReference type="RefSeq" id="WP_092122555.1">
    <property type="nucleotide sequence ID" value="NZ_FMXO01000015.1"/>
</dbReference>
<dbReference type="SMART" id="SM00749">
    <property type="entry name" value="BON"/>
    <property type="match status" value="1"/>
</dbReference>
<dbReference type="InterPro" id="IPR051686">
    <property type="entry name" value="Lipoprotein_DolP"/>
</dbReference>
<evidence type="ECO:0000259" key="7">
    <source>
        <dbReference type="PROSITE" id="PS50914"/>
    </source>
</evidence>
<dbReference type="InterPro" id="IPR007055">
    <property type="entry name" value="BON_dom"/>
</dbReference>
<name>A0A1G6E405_9BACT</name>
<dbReference type="STRING" id="617002.SAMN05660653_02602"/>
<dbReference type="InterPro" id="IPR014004">
    <property type="entry name" value="Transpt-assoc_nodulatn_dom_bac"/>
</dbReference>
<evidence type="ECO:0000256" key="3">
    <source>
        <dbReference type="ARBA" id="ARBA00022737"/>
    </source>
</evidence>
<evidence type="ECO:0000313" key="9">
    <source>
        <dbReference type="Proteomes" id="UP000198771"/>
    </source>
</evidence>
<dbReference type="FunFam" id="3.30.1340.30:FF:000001">
    <property type="entry name" value="Molecular chaperone OsmY"/>
    <property type="match status" value="1"/>
</dbReference>
<evidence type="ECO:0000256" key="2">
    <source>
        <dbReference type="ARBA" id="ARBA00022729"/>
    </source>
</evidence>
<evidence type="ECO:0000256" key="6">
    <source>
        <dbReference type="SAM" id="SignalP"/>
    </source>
</evidence>
<dbReference type="Proteomes" id="UP000198771">
    <property type="component" value="Unassembled WGS sequence"/>
</dbReference>
<dbReference type="GO" id="GO:0042597">
    <property type="term" value="C:periplasmic space"/>
    <property type="evidence" value="ECO:0007669"/>
    <property type="project" value="UniProtKB-SubCell"/>
</dbReference>
<dbReference type="Pfam" id="PF04972">
    <property type="entry name" value="BON"/>
    <property type="match status" value="1"/>
</dbReference>
<evidence type="ECO:0000313" key="8">
    <source>
        <dbReference type="EMBL" id="SDB52194.1"/>
    </source>
</evidence>
<sequence>MLNVKKMLGFGFVLIILASLLACQTPAGRSPGEFFDDSGITTRVKSALLADDSISGFAIGVKTFEGEVNLTGAVDTPQQRQRAEELAYNVDGVRQVNNQLVVRQQQ</sequence>
<keyword evidence="3" id="KW-0677">Repeat</keyword>
<organism evidence="8 9">
    <name type="scientific">Desulfonatronum thiosulfatophilum</name>
    <dbReference type="NCBI Taxonomy" id="617002"/>
    <lineage>
        <taxon>Bacteria</taxon>
        <taxon>Pseudomonadati</taxon>
        <taxon>Thermodesulfobacteriota</taxon>
        <taxon>Desulfovibrionia</taxon>
        <taxon>Desulfovibrionales</taxon>
        <taxon>Desulfonatronaceae</taxon>
        <taxon>Desulfonatronum</taxon>
    </lineage>
</organism>
<dbReference type="EMBL" id="FMXO01000015">
    <property type="protein sequence ID" value="SDB52194.1"/>
    <property type="molecule type" value="Genomic_DNA"/>
</dbReference>
<dbReference type="PANTHER" id="PTHR34606:SF15">
    <property type="entry name" value="BON DOMAIN-CONTAINING PROTEIN"/>
    <property type="match status" value="1"/>
</dbReference>
<accession>A0A1G6E405</accession>
<comment type="subcellular location">
    <subcellularLocation>
        <location evidence="1">Periplasm</location>
    </subcellularLocation>
</comment>
<feature type="domain" description="BON" evidence="7">
    <location>
        <begin position="36"/>
        <end position="104"/>
    </location>
</feature>
<protein>
    <recommendedName>
        <fullName evidence="5">Osmotically-inducible protein Y</fullName>
    </recommendedName>
</protein>
<evidence type="ECO:0000256" key="4">
    <source>
        <dbReference type="ARBA" id="ARBA00022764"/>
    </source>
</evidence>
<gene>
    <name evidence="8" type="ORF">SAMN05660653_02602</name>
</gene>
<reference evidence="8 9" key="1">
    <citation type="submission" date="2016-10" db="EMBL/GenBank/DDBJ databases">
        <authorList>
            <person name="de Groot N.N."/>
        </authorList>
    </citation>
    <scope>NUCLEOTIDE SEQUENCE [LARGE SCALE GENOMIC DNA]</scope>
    <source>
        <strain evidence="8 9">ASO4-2</strain>
    </source>
</reference>
<keyword evidence="2 6" id="KW-0732">Signal</keyword>
<dbReference type="AlphaFoldDB" id="A0A1G6E405"/>
<feature type="signal peptide" evidence="6">
    <location>
        <begin position="1"/>
        <end position="22"/>
    </location>
</feature>
<dbReference type="PANTHER" id="PTHR34606">
    <property type="entry name" value="BON DOMAIN-CONTAINING PROTEIN"/>
    <property type="match status" value="1"/>
</dbReference>
<dbReference type="PROSITE" id="PS51257">
    <property type="entry name" value="PROKAR_LIPOPROTEIN"/>
    <property type="match status" value="1"/>
</dbReference>
<proteinExistence type="predicted"/>
<keyword evidence="9" id="KW-1185">Reference proteome</keyword>
<dbReference type="PROSITE" id="PS50914">
    <property type="entry name" value="BON"/>
    <property type="match status" value="1"/>
</dbReference>
<evidence type="ECO:0000256" key="5">
    <source>
        <dbReference type="ARBA" id="ARBA00070588"/>
    </source>
</evidence>
<feature type="chain" id="PRO_5011460491" description="Osmotically-inducible protein Y" evidence="6">
    <location>
        <begin position="23"/>
        <end position="106"/>
    </location>
</feature>